<evidence type="ECO:0000313" key="2">
    <source>
        <dbReference type="Proteomes" id="UP000298030"/>
    </source>
</evidence>
<accession>A0A4Y7SNV3</accession>
<gene>
    <name evidence="1" type="ORF">FA13DRAFT_1715359</name>
</gene>
<reference evidence="1 2" key="1">
    <citation type="journal article" date="2019" name="Nat. Ecol. Evol.">
        <title>Megaphylogeny resolves global patterns of mushroom evolution.</title>
        <authorList>
            <person name="Varga T."/>
            <person name="Krizsan K."/>
            <person name="Foldi C."/>
            <person name="Dima B."/>
            <person name="Sanchez-Garcia M."/>
            <person name="Sanchez-Ramirez S."/>
            <person name="Szollosi G.J."/>
            <person name="Szarkandi J.G."/>
            <person name="Papp V."/>
            <person name="Albert L."/>
            <person name="Andreopoulos W."/>
            <person name="Angelini C."/>
            <person name="Antonin V."/>
            <person name="Barry K.W."/>
            <person name="Bougher N.L."/>
            <person name="Buchanan P."/>
            <person name="Buyck B."/>
            <person name="Bense V."/>
            <person name="Catcheside P."/>
            <person name="Chovatia M."/>
            <person name="Cooper J."/>
            <person name="Damon W."/>
            <person name="Desjardin D."/>
            <person name="Finy P."/>
            <person name="Geml J."/>
            <person name="Haridas S."/>
            <person name="Hughes K."/>
            <person name="Justo A."/>
            <person name="Karasinski D."/>
            <person name="Kautmanova I."/>
            <person name="Kiss B."/>
            <person name="Kocsube S."/>
            <person name="Kotiranta H."/>
            <person name="LaButti K.M."/>
            <person name="Lechner B.E."/>
            <person name="Liimatainen K."/>
            <person name="Lipzen A."/>
            <person name="Lukacs Z."/>
            <person name="Mihaltcheva S."/>
            <person name="Morgado L.N."/>
            <person name="Niskanen T."/>
            <person name="Noordeloos M.E."/>
            <person name="Ohm R.A."/>
            <person name="Ortiz-Santana B."/>
            <person name="Ovrebo C."/>
            <person name="Racz N."/>
            <person name="Riley R."/>
            <person name="Savchenko A."/>
            <person name="Shiryaev A."/>
            <person name="Soop K."/>
            <person name="Spirin V."/>
            <person name="Szebenyi C."/>
            <person name="Tomsovsky M."/>
            <person name="Tulloss R.E."/>
            <person name="Uehling J."/>
            <person name="Grigoriev I.V."/>
            <person name="Vagvolgyi C."/>
            <person name="Papp T."/>
            <person name="Martin F.M."/>
            <person name="Miettinen O."/>
            <person name="Hibbett D.S."/>
            <person name="Nagy L.G."/>
        </authorList>
    </citation>
    <scope>NUCLEOTIDE SEQUENCE [LARGE SCALE GENOMIC DNA]</scope>
    <source>
        <strain evidence="1 2">FP101781</strain>
    </source>
</reference>
<dbReference type="Proteomes" id="UP000298030">
    <property type="component" value="Unassembled WGS sequence"/>
</dbReference>
<dbReference type="STRING" id="71717.A0A4Y7SNV3"/>
<organism evidence="1 2">
    <name type="scientific">Coprinellus micaceus</name>
    <name type="common">Glistening ink-cap mushroom</name>
    <name type="synonym">Coprinus micaceus</name>
    <dbReference type="NCBI Taxonomy" id="71717"/>
    <lineage>
        <taxon>Eukaryota</taxon>
        <taxon>Fungi</taxon>
        <taxon>Dikarya</taxon>
        <taxon>Basidiomycota</taxon>
        <taxon>Agaricomycotina</taxon>
        <taxon>Agaricomycetes</taxon>
        <taxon>Agaricomycetidae</taxon>
        <taxon>Agaricales</taxon>
        <taxon>Agaricineae</taxon>
        <taxon>Psathyrellaceae</taxon>
        <taxon>Coprinellus</taxon>
    </lineage>
</organism>
<proteinExistence type="predicted"/>
<keyword evidence="2" id="KW-1185">Reference proteome</keyword>
<dbReference type="AlphaFoldDB" id="A0A4Y7SNV3"/>
<protein>
    <submittedName>
        <fullName evidence="1">Uncharacterized protein</fullName>
    </submittedName>
</protein>
<name>A0A4Y7SNV3_COPMI</name>
<comment type="caution">
    <text evidence="1">The sequence shown here is derived from an EMBL/GenBank/DDBJ whole genome shotgun (WGS) entry which is preliminary data.</text>
</comment>
<sequence>MSMAGPPPPDRPSLGEADASTLAYMSAQVVHQLFCASVRGRQIVLEYPRQIEHLLPELFQAASVSAIAYKSKSITRKMKLLQEHFPFDATVAESTPLMSVDPAGTLGVVHLPGILSSRLQCQVKQGLQVLQDAGITDKHPSGWAYGWGSPIMGLTNSGLSGGPPIPLQPVSTSESAAWLHFLTLTRDTFCVIHAIRNIFDPDGVERGSPFNRLSMFVNRGVSFFETLRLPDRLHTVSSFGSDFQQILTIPGSALCLSFPPGTVTLIKGQIPFQVSQPTQPHTFVIERHLPSASPFEPLWDVGPTEVSAVCRHFVPQWGDLPTPNIVHELHTPLHVQGWVGDQ</sequence>
<dbReference type="EMBL" id="QPFP01000077">
    <property type="protein sequence ID" value="TEB23557.1"/>
    <property type="molecule type" value="Genomic_DNA"/>
</dbReference>
<evidence type="ECO:0000313" key="1">
    <source>
        <dbReference type="EMBL" id="TEB23557.1"/>
    </source>
</evidence>